<evidence type="ECO:0000313" key="1">
    <source>
        <dbReference type="EMBL" id="BAD80012.1"/>
    </source>
</evidence>
<dbReference type="KEGG" id="syc:syc1822_c"/>
<dbReference type="RefSeq" id="WP_011244132.1">
    <property type="nucleotide sequence ID" value="NC_006576.1"/>
</dbReference>
<dbReference type="Proteomes" id="UP000001175">
    <property type="component" value="Chromosome"/>
</dbReference>
<sequence>MLIVLSAPDLPWNHLLIGPPASGKTTFARALQQELGAAVIISTDGIRERLYGDAAVQGPWAEIEAELQRQIQEAVLAQKAIIYDATNVKRAWRMGFLQKLQVHGLSWIGWELKTDLKTCKAWNQQRSRQVPEAVIENFHAYQRQLKPMQGEGFVGIASIDPVKNPNLSNTIQEQLKKCRRSAVNHENRYGKIERHRYSRLRDFDRLLHLIALLSCYPGIGSLQEQQPELLQQLLKTQEQPNFQDSIAEIAAILGAQHGEIYCDSEAIAADLDWLESEGFLGSDVSFHELTQPSFIDSGEPLFFHHYSDWDTFKRLFKTIRYIIQNPLTQEEHHLQDKLLNPQRRRIDILADQLIGARILVSSTEQGMLRKDIEWVLHPYRIFPEATMRRGYYLGTGILNRDDLLQIYQLVDKQVLSLDNPIETRAVNRLRQGLEWARFDLKNLYPVRSIAGGNIVNSDLLSNQSLATADESQKLEQAIRSGQAIRVGRFKGAGQYQEQPDSEKIIWPLQIVFHNIAWYLGYELAEGDQKGLYCYERLDRLYQSGPVGKPRSHAEQKRSLDSLELLRSQSYGLYLGGAVAPQQALLQIKTLAARLKLMQVLELRFSERLFRFVSEGTQRFPDGQVKMTLPPDRHLLTALPGLKKIYSLPKAADPTHPYQMKVWLPAWSIQEVTLKNWIMGMGGEVKVLGPTELCDRIIENHRAAAALYADASTSKG</sequence>
<evidence type="ECO:0000313" key="2">
    <source>
        <dbReference type="Proteomes" id="UP000001175"/>
    </source>
</evidence>
<organism evidence="1 2">
    <name type="scientific">Synechococcus sp. (strain ATCC 27144 / PCC 6301 / SAUG 1402/1)</name>
    <name type="common">Anacystis nidulans</name>
    <dbReference type="NCBI Taxonomy" id="269084"/>
    <lineage>
        <taxon>Bacteria</taxon>
        <taxon>Bacillati</taxon>
        <taxon>Cyanobacteriota</taxon>
        <taxon>Cyanophyceae</taxon>
        <taxon>Synechococcales</taxon>
        <taxon>Synechococcaceae</taxon>
        <taxon>Synechococcus</taxon>
    </lineage>
</organism>
<gene>
    <name evidence="1" type="ordered locus">syc1822_c</name>
</gene>
<dbReference type="Gene3D" id="3.40.50.300">
    <property type="entry name" value="P-loop containing nucleotide triphosphate hydrolases"/>
    <property type="match status" value="1"/>
</dbReference>
<dbReference type="PROSITE" id="PS52050">
    <property type="entry name" value="WYL"/>
    <property type="match status" value="1"/>
</dbReference>
<dbReference type="AlphaFoldDB" id="A0A0H3K3U8"/>
<dbReference type="eggNOG" id="COG4639">
    <property type="taxonomic scope" value="Bacteria"/>
</dbReference>
<proteinExistence type="predicted"/>
<name>A0A0H3K3U8_SYNP6</name>
<dbReference type="InterPro" id="IPR027417">
    <property type="entry name" value="P-loop_NTPase"/>
</dbReference>
<dbReference type="EMBL" id="AP008231">
    <property type="protein sequence ID" value="BAD80012.1"/>
    <property type="molecule type" value="Genomic_DNA"/>
</dbReference>
<protein>
    <submittedName>
        <fullName evidence="1">Uncharacterized protein</fullName>
    </submittedName>
</protein>
<reference evidence="1 2" key="1">
    <citation type="journal article" date="2007" name="Photosyn. Res.">
        <title>Complete nucleotide sequence of the freshwater unicellular cyanobacterium Synechococcus elongatus PCC 6301 chromosome: gene content and organization.</title>
        <authorList>
            <person name="Sugita C."/>
            <person name="Ogata K."/>
            <person name="Shikata M."/>
            <person name="Jikuya H."/>
            <person name="Takano J."/>
            <person name="Furumichi M."/>
            <person name="Kanehisa M."/>
            <person name="Omata T."/>
            <person name="Sugiura M."/>
            <person name="Sugita M."/>
        </authorList>
    </citation>
    <scope>NUCLEOTIDE SEQUENCE [LARGE SCALE GENOMIC DNA]</scope>
    <source>
        <strain evidence="2">ATCC 27144 / PCC 6301 / SAUG 1402/1</strain>
    </source>
</reference>
<dbReference type="GeneID" id="72431164"/>
<dbReference type="Pfam" id="PF13671">
    <property type="entry name" value="AAA_33"/>
    <property type="match status" value="1"/>
</dbReference>
<accession>A0A0H3K3U8</accession>
<dbReference type="SUPFAM" id="SSF52540">
    <property type="entry name" value="P-loop containing nucleoside triphosphate hydrolases"/>
    <property type="match status" value="1"/>
</dbReference>